<organism evidence="1 2">
    <name type="scientific">Paspalum notatum var. saurae</name>
    <dbReference type="NCBI Taxonomy" id="547442"/>
    <lineage>
        <taxon>Eukaryota</taxon>
        <taxon>Viridiplantae</taxon>
        <taxon>Streptophyta</taxon>
        <taxon>Embryophyta</taxon>
        <taxon>Tracheophyta</taxon>
        <taxon>Spermatophyta</taxon>
        <taxon>Magnoliopsida</taxon>
        <taxon>Liliopsida</taxon>
        <taxon>Poales</taxon>
        <taxon>Poaceae</taxon>
        <taxon>PACMAD clade</taxon>
        <taxon>Panicoideae</taxon>
        <taxon>Andropogonodae</taxon>
        <taxon>Paspaleae</taxon>
        <taxon>Paspalinae</taxon>
        <taxon>Paspalum</taxon>
    </lineage>
</organism>
<gene>
    <name evidence="1" type="ORF">U9M48_002940</name>
</gene>
<dbReference type="EMBL" id="CP144745">
    <property type="protein sequence ID" value="WVZ51835.1"/>
    <property type="molecule type" value="Genomic_DNA"/>
</dbReference>
<sequence>MVAASGPPGTYSERCSKLYVGAGNGGCRGGARQTRRRVRSFKMEAKDIAAGRREGGRRAAASSFSALCSERSSSALLLHLSSSMAEARLEHLPLLTCLIGSHIKLHSILHMEIEAHNVFVILDRQILRSCTVIWKVVPLLDLGPE</sequence>
<evidence type="ECO:0000313" key="2">
    <source>
        <dbReference type="Proteomes" id="UP001341281"/>
    </source>
</evidence>
<accession>A0AAQ3PGQ6</accession>
<reference evidence="1 2" key="1">
    <citation type="submission" date="2024-02" db="EMBL/GenBank/DDBJ databases">
        <title>High-quality chromosome-scale genome assembly of Pensacola bahiagrass (Paspalum notatum Flugge var. saurae).</title>
        <authorList>
            <person name="Vega J.M."/>
            <person name="Podio M."/>
            <person name="Orjuela J."/>
            <person name="Siena L.A."/>
            <person name="Pessino S.C."/>
            <person name="Combes M.C."/>
            <person name="Mariac C."/>
            <person name="Albertini E."/>
            <person name="Pupilli F."/>
            <person name="Ortiz J.P.A."/>
            <person name="Leblanc O."/>
        </authorList>
    </citation>
    <scope>NUCLEOTIDE SEQUENCE [LARGE SCALE GENOMIC DNA]</scope>
    <source>
        <strain evidence="1">R1</strain>
        <tissue evidence="1">Leaf</tissue>
    </source>
</reference>
<keyword evidence="2" id="KW-1185">Reference proteome</keyword>
<proteinExistence type="predicted"/>
<name>A0AAQ3PGQ6_PASNO</name>
<evidence type="ECO:0000313" key="1">
    <source>
        <dbReference type="EMBL" id="WVZ51835.1"/>
    </source>
</evidence>
<protein>
    <submittedName>
        <fullName evidence="1">Uncharacterized protein</fullName>
    </submittedName>
</protein>
<dbReference type="AlphaFoldDB" id="A0AAQ3PGQ6"/>
<dbReference type="Proteomes" id="UP001341281">
    <property type="component" value="Chromosome 01"/>
</dbReference>